<accession>A0ACD3R6I3</accession>
<evidence type="ECO:0000313" key="1">
    <source>
        <dbReference type="EMBL" id="TMS14581.1"/>
    </source>
</evidence>
<gene>
    <name evidence="1" type="ORF">E3U43_023061</name>
</gene>
<evidence type="ECO:0000313" key="2">
    <source>
        <dbReference type="Proteomes" id="UP000793456"/>
    </source>
</evidence>
<keyword evidence="2" id="KW-1185">Reference proteome</keyword>
<reference evidence="1" key="1">
    <citation type="submission" date="2018-11" db="EMBL/GenBank/DDBJ databases">
        <title>The sequence and de novo assembly of Larimichthys crocea genome using PacBio and Hi-C technologies.</title>
        <authorList>
            <person name="Xu P."/>
            <person name="Chen B."/>
            <person name="Zhou Z."/>
            <person name="Ke Q."/>
            <person name="Wu Y."/>
            <person name="Bai H."/>
            <person name="Pu F."/>
        </authorList>
    </citation>
    <scope>NUCLEOTIDE SEQUENCE</scope>
    <source>
        <tissue evidence="1">Muscle</tissue>
    </source>
</reference>
<dbReference type="EMBL" id="CM011683">
    <property type="protein sequence ID" value="TMS14581.1"/>
    <property type="molecule type" value="Genomic_DNA"/>
</dbReference>
<sequence length="429" mass="49156">MQSASDSTEVHDLLKTAHADRDRLEVELTELRQQLLHAEAETEHVRATMSKVEAKCQKVQERAERREQELTSRVTSLEEVGIQAENQVKELKETIFELEDQVEQQRAVNCHTNQAVLDMENLVKKLEEQKAEAERQVKVLNRQMKDEKEEWRRFQADLQTAVVVANDIKVEAQQELRTLRRQLQEEQDRSAKLSTDLEALQGVRSQGDEVRVSDSDNSRHWCGISMIPTTPIDRQSYIKPLSKTLEKRINHGEFAHQYDKLSGCGEDLKPTSLMRKSPSLESVIKTPASFGSRTASFSYNRGNSKLSVERKDPLAALAREYGGSKRNALLKWCQKKTEGYPNIDVTNFSSSWSDGLAFCALLHTYLPAHIPYQELISQDKVRNLTLAFQAAESIGIKPSLDIEELMKTDRPDWQSVMLYVSQIYKYFET</sequence>
<protein>
    <submittedName>
        <fullName evidence="1">Uncharacterized protein</fullName>
    </submittedName>
</protein>
<dbReference type="Proteomes" id="UP000793456">
    <property type="component" value="Chromosome X"/>
</dbReference>
<name>A0ACD3R6I3_LARCR</name>
<organism evidence="1 2">
    <name type="scientific">Larimichthys crocea</name>
    <name type="common">Large yellow croaker</name>
    <name type="synonym">Pseudosciaena crocea</name>
    <dbReference type="NCBI Taxonomy" id="215358"/>
    <lineage>
        <taxon>Eukaryota</taxon>
        <taxon>Metazoa</taxon>
        <taxon>Chordata</taxon>
        <taxon>Craniata</taxon>
        <taxon>Vertebrata</taxon>
        <taxon>Euteleostomi</taxon>
        <taxon>Actinopterygii</taxon>
        <taxon>Neopterygii</taxon>
        <taxon>Teleostei</taxon>
        <taxon>Neoteleostei</taxon>
        <taxon>Acanthomorphata</taxon>
        <taxon>Eupercaria</taxon>
        <taxon>Sciaenidae</taxon>
        <taxon>Larimichthys</taxon>
    </lineage>
</organism>
<proteinExistence type="predicted"/>
<comment type="caution">
    <text evidence="1">The sequence shown here is derived from an EMBL/GenBank/DDBJ whole genome shotgun (WGS) entry which is preliminary data.</text>
</comment>